<name>A0ABU9DQS0_9BACL</name>
<keyword evidence="1" id="KW-1003">Cell membrane</keyword>
<organism evidence="8 9">
    <name type="scientific">Paenibacillus filicis</name>
    <dbReference type="NCBI Taxonomy" id="669464"/>
    <lineage>
        <taxon>Bacteria</taxon>
        <taxon>Bacillati</taxon>
        <taxon>Bacillota</taxon>
        <taxon>Bacilli</taxon>
        <taxon>Bacillales</taxon>
        <taxon>Paenibacillaceae</taxon>
        <taxon>Paenibacillus</taxon>
    </lineage>
</organism>
<keyword evidence="5" id="KW-0449">Lipoprotein</keyword>
<dbReference type="InterPro" id="IPR050490">
    <property type="entry name" value="Bact_solute-bd_prot1"/>
</dbReference>
<reference evidence="8 9" key="1">
    <citation type="submission" date="2024-04" db="EMBL/GenBank/DDBJ databases">
        <title>draft genome sequnece of Paenibacillus filicis.</title>
        <authorList>
            <person name="Kim D.-U."/>
        </authorList>
    </citation>
    <scope>NUCLEOTIDE SEQUENCE [LARGE SCALE GENOMIC DNA]</scope>
    <source>
        <strain evidence="8 9">KACC14197</strain>
    </source>
</reference>
<keyword evidence="9" id="KW-1185">Reference proteome</keyword>
<feature type="chain" id="PRO_5045413255" evidence="7">
    <location>
        <begin position="24"/>
        <end position="513"/>
    </location>
</feature>
<dbReference type="Pfam" id="PF13416">
    <property type="entry name" value="SBP_bac_8"/>
    <property type="match status" value="1"/>
</dbReference>
<evidence type="ECO:0000256" key="6">
    <source>
        <dbReference type="SAM" id="MobiDB-lite"/>
    </source>
</evidence>
<keyword evidence="3" id="KW-0472">Membrane</keyword>
<dbReference type="EMBL" id="JBBPCC010000019">
    <property type="protein sequence ID" value="MEK8131228.1"/>
    <property type="molecule type" value="Genomic_DNA"/>
</dbReference>
<feature type="signal peptide" evidence="7">
    <location>
        <begin position="1"/>
        <end position="23"/>
    </location>
</feature>
<feature type="region of interest" description="Disordered" evidence="6">
    <location>
        <begin position="26"/>
        <end position="48"/>
    </location>
</feature>
<dbReference type="PANTHER" id="PTHR43649">
    <property type="entry name" value="ARABINOSE-BINDING PROTEIN-RELATED"/>
    <property type="match status" value="1"/>
</dbReference>
<feature type="compositionally biased region" description="Polar residues" evidence="6">
    <location>
        <begin position="33"/>
        <end position="44"/>
    </location>
</feature>
<evidence type="ECO:0000256" key="2">
    <source>
        <dbReference type="ARBA" id="ARBA00022729"/>
    </source>
</evidence>
<sequence length="513" mass="56954">MNWTKKSSAVLASTLLVSSLLSACSGGSAPAPGNTSPDNSSTGKTPDAKPTDISIMSMYYTPEPPGPDNVVVKEIEKRTNTKLKITWVSPNNYADKINVTLASGDIPDLILLDDPFSAQVRSMVAQGAFWELTPLLKDYPNLQQYPKDSWENTKQADGKTYGIPRARPTDGGGFPYIRKDWLDELKLEIPKTTDELYNVMKTFKEKEIGGKDTVPYVGFVDQNGMSYMFQLQNSFTKTNGDWKLVDGKLVNVNLLPEVKEALVWMNKAFKEKLIPEDVAVMKNTQAKDLLKAGRGGLFQDTAEAAWEPTEELRKTNPKADFLPLVSLNGYSNKDGGFFGMYAIPKTVNEAKVKKLLAFMDYGATQEGYTLASFGLKDVHYTEKDGVLTPTEQAKKDIVAQQAFGQIFLKYDPYLRAYRTGMPPDVLERNKKIIDEKAKISSGDPSVGLASETNTKVGTELRKKIQDVKTKVIMGKEPISAWDDYVAKLKADPDMLKITAELNDAYQKRQSAKK</sequence>
<evidence type="ECO:0000256" key="1">
    <source>
        <dbReference type="ARBA" id="ARBA00022475"/>
    </source>
</evidence>
<evidence type="ECO:0000256" key="4">
    <source>
        <dbReference type="ARBA" id="ARBA00023139"/>
    </source>
</evidence>
<accession>A0ABU9DQS0</accession>
<dbReference type="Proteomes" id="UP001469365">
    <property type="component" value="Unassembled WGS sequence"/>
</dbReference>
<proteinExistence type="predicted"/>
<keyword evidence="4" id="KW-0564">Palmitate</keyword>
<dbReference type="SUPFAM" id="SSF53850">
    <property type="entry name" value="Periplasmic binding protein-like II"/>
    <property type="match status" value="1"/>
</dbReference>
<dbReference type="PROSITE" id="PS51257">
    <property type="entry name" value="PROKAR_LIPOPROTEIN"/>
    <property type="match status" value="1"/>
</dbReference>
<evidence type="ECO:0000313" key="9">
    <source>
        <dbReference type="Proteomes" id="UP001469365"/>
    </source>
</evidence>
<evidence type="ECO:0000256" key="5">
    <source>
        <dbReference type="ARBA" id="ARBA00023288"/>
    </source>
</evidence>
<protein>
    <submittedName>
        <fullName evidence="8">Extracellular solute-binding protein</fullName>
    </submittedName>
</protein>
<dbReference type="PANTHER" id="PTHR43649:SF33">
    <property type="entry name" value="POLYGALACTURONAN_RHAMNOGALACTURONAN-BINDING PROTEIN YTCQ"/>
    <property type="match status" value="1"/>
</dbReference>
<evidence type="ECO:0000256" key="7">
    <source>
        <dbReference type="SAM" id="SignalP"/>
    </source>
</evidence>
<dbReference type="Gene3D" id="3.40.190.10">
    <property type="entry name" value="Periplasmic binding protein-like II"/>
    <property type="match status" value="2"/>
</dbReference>
<evidence type="ECO:0000313" key="8">
    <source>
        <dbReference type="EMBL" id="MEK8131228.1"/>
    </source>
</evidence>
<keyword evidence="2 7" id="KW-0732">Signal</keyword>
<gene>
    <name evidence="8" type="ORF">WMW72_25300</name>
</gene>
<dbReference type="RefSeq" id="WP_341418356.1">
    <property type="nucleotide sequence ID" value="NZ_JBBPCC010000019.1"/>
</dbReference>
<comment type="caution">
    <text evidence="8">The sequence shown here is derived from an EMBL/GenBank/DDBJ whole genome shotgun (WGS) entry which is preliminary data.</text>
</comment>
<evidence type="ECO:0000256" key="3">
    <source>
        <dbReference type="ARBA" id="ARBA00023136"/>
    </source>
</evidence>
<dbReference type="InterPro" id="IPR006059">
    <property type="entry name" value="SBP"/>
</dbReference>